<feature type="domain" description="PHA accumulation regulator DNA-binding N-terminal" evidence="3">
    <location>
        <begin position="17"/>
        <end position="76"/>
    </location>
</feature>
<protein>
    <submittedName>
        <fullName evidence="4">Polyhydroxyalkanoate synthesis repressor PhaR</fullName>
    </submittedName>
</protein>
<reference evidence="5" key="1">
    <citation type="submission" date="2016-10" db="EMBL/GenBank/DDBJ databases">
        <authorList>
            <person name="Varghese N."/>
            <person name="Submissions S."/>
        </authorList>
    </citation>
    <scope>NUCLEOTIDE SEQUENCE [LARGE SCALE GENOMIC DNA]</scope>
    <source>
        <strain evidence="5">DSM 17044</strain>
    </source>
</reference>
<feature type="region of interest" description="Disordered" evidence="2">
    <location>
        <begin position="130"/>
        <end position="171"/>
    </location>
</feature>
<accession>A0A1H7T6Q7</accession>
<proteinExistence type="predicted"/>
<evidence type="ECO:0000313" key="5">
    <source>
        <dbReference type="Proteomes" id="UP000182719"/>
    </source>
</evidence>
<feature type="compositionally biased region" description="Basic and acidic residues" evidence="2">
    <location>
        <begin position="130"/>
        <end position="143"/>
    </location>
</feature>
<evidence type="ECO:0000313" key="4">
    <source>
        <dbReference type="EMBL" id="SEL80570.1"/>
    </source>
</evidence>
<evidence type="ECO:0000256" key="2">
    <source>
        <dbReference type="SAM" id="MobiDB-lite"/>
    </source>
</evidence>
<dbReference type="OrthoDB" id="9795345at2"/>
<dbReference type="Proteomes" id="UP000182719">
    <property type="component" value="Unassembled WGS sequence"/>
</dbReference>
<dbReference type="Pfam" id="PF07879">
    <property type="entry name" value="PHB_acc_N"/>
    <property type="match status" value="1"/>
</dbReference>
<dbReference type="AlphaFoldDB" id="A0A1H7T6Q7"/>
<organism evidence="4 5">
    <name type="scientific">Stigmatella aurantiaca</name>
    <dbReference type="NCBI Taxonomy" id="41"/>
    <lineage>
        <taxon>Bacteria</taxon>
        <taxon>Pseudomonadati</taxon>
        <taxon>Myxococcota</taxon>
        <taxon>Myxococcia</taxon>
        <taxon>Myxococcales</taxon>
        <taxon>Cystobacterineae</taxon>
        <taxon>Archangiaceae</taxon>
        <taxon>Stigmatella</taxon>
    </lineage>
</organism>
<name>A0A1H7T6Q7_STIAU</name>
<dbReference type="EMBL" id="FOAP01000008">
    <property type="protein sequence ID" value="SEL80570.1"/>
    <property type="molecule type" value="Genomic_DNA"/>
</dbReference>
<sequence length="230" mass="25740">MSEAEQQASTPSKEPKVIKRYTNRKLYDTVESRYVTLDEIAAMIKDGVEVRIVDNRTKEDLTSVTLAQIIFEEEKKKNQMPLAVLREIIRHPGESISGFIQKEVSPRVASIREEAESRVASIREGAESRLDKLLGRDDKRDEAAPGEATEVPAEPEGAGGPTSAISPAELLKASQRAVEDWQRKIDERVKQVVENLAGNLPALGRDMQALLQRLDDLEKKLDDIEKRPKS</sequence>
<evidence type="ECO:0000256" key="1">
    <source>
        <dbReference type="SAM" id="Coils"/>
    </source>
</evidence>
<dbReference type="RefSeq" id="WP_075007663.1">
    <property type="nucleotide sequence ID" value="NZ_FOAP01000008.1"/>
</dbReference>
<dbReference type="InterPro" id="IPR012909">
    <property type="entry name" value="PHA_DNA-bd_N"/>
</dbReference>
<evidence type="ECO:0000259" key="3">
    <source>
        <dbReference type="Pfam" id="PF07879"/>
    </source>
</evidence>
<gene>
    <name evidence="4" type="ORF">SAMN05444354_108298</name>
</gene>
<keyword evidence="5" id="KW-1185">Reference proteome</keyword>
<feature type="coiled-coil region" evidence="1">
    <location>
        <begin position="200"/>
        <end position="227"/>
    </location>
</feature>
<keyword evidence="1" id="KW-0175">Coiled coil</keyword>